<sequence>MLKSANPMGHADPYVNVVVRYSVFNDEKRGWGGASHDPDIDTYRRRLFNPERLDQHGHLFENVTLPSIAGQDIGVESSWFRLTVLTSTELPPVHKDRLLRAVTPYDWVEVVEVAPDESHKKTLAACVEANGVTGVYVTARVDDDDGIARQWARYLLEHVDENTVGMAVSFPSGVCGILDQDGQTYERCHHSQWFNSSVGQAYISRASKAARNNHVLTLGPHLRVDERVPTITEPRIVAWIRSIHWAQEQSHLGRLDRNVRKVDEGDAMSAGEVRDLFSLTIDL</sequence>
<dbReference type="EMBL" id="CP036402">
    <property type="protein sequence ID" value="QBI20832.1"/>
    <property type="molecule type" value="Genomic_DNA"/>
</dbReference>
<dbReference type="Proteomes" id="UP000291469">
    <property type="component" value="Chromosome"/>
</dbReference>
<evidence type="ECO:0000313" key="1">
    <source>
        <dbReference type="EMBL" id="QBI20832.1"/>
    </source>
</evidence>
<dbReference type="InterPro" id="IPR021466">
    <property type="entry name" value="Put_rhamnosyl_transferase"/>
</dbReference>
<keyword evidence="2" id="KW-1185">Reference proteome</keyword>
<dbReference type="KEGG" id="erz:ER308_15480"/>
<name>A0A411YID3_9ACTN</name>
<dbReference type="Pfam" id="PF11316">
    <property type="entry name" value="Rhamno_transf"/>
    <property type="match status" value="1"/>
</dbReference>
<reference evidence="1 2" key="1">
    <citation type="submission" date="2019-01" db="EMBL/GenBank/DDBJ databases">
        <title>Egibacter rhizosphaerae EGI 80759T.</title>
        <authorList>
            <person name="Chen D.-D."/>
            <person name="Tian Y."/>
            <person name="Jiao J.-Y."/>
            <person name="Zhang X.-T."/>
            <person name="Zhang Y.-G."/>
            <person name="Zhang Y."/>
            <person name="Xiao M."/>
            <person name="Shu W.-S."/>
            <person name="Li W.-J."/>
        </authorList>
    </citation>
    <scope>NUCLEOTIDE SEQUENCE [LARGE SCALE GENOMIC DNA]</scope>
    <source>
        <strain evidence="1 2">EGI 80759</strain>
    </source>
</reference>
<organism evidence="1 2">
    <name type="scientific">Egibacter rhizosphaerae</name>
    <dbReference type="NCBI Taxonomy" id="1670831"/>
    <lineage>
        <taxon>Bacteria</taxon>
        <taxon>Bacillati</taxon>
        <taxon>Actinomycetota</taxon>
        <taxon>Nitriliruptoria</taxon>
        <taxon>Egibacterales</taxon>
        <taxon>Egibacteraceae</taxon>
        <taxon>Egibacter</taxon>
    </lineage>
</organism>
<proteinExistence type="predicted"/>
<evidence type="ECO:0008006" key="3">
    <source>
        <dbReference type="Google" id="ProtNLM"/>
    </source>
</evidence>
<protein>
    <recommendedName>
        <fullName evidence="3">Rhamnosyl transferase</fullName>
    </recommendedName>
</protein>
<accession>A0A411YID3</accession>
<dbReference type="AlphaFoldDB" id="A0A411YID3"/>
<dbReference type="RefSeq" id="WP_131155825.1">
    <property type="nucleotide sequence ID" value="NZ_CP036402.1"/>
</dbReference>
<gene>
    <name evidence="1" type="ORF">ER308_15480</name>
</gene>
<evidence type="ECO:0000313" key="2">
    <source>
        <dbReference type="Proteomes" id="UP000291469"/>
    </source>
</evidence>
<dbReference type="OrthoDB" id="4869844at2"/>